<evidence type="ECO:0000256" key="1">
    <source>
        <dbReference type="SAM" id="Phobius"/>
    </source>
</evidence>
<proteinExistence type="predicted"/>
<sequence>MNAAHQERQTLAIVIALVVGLLAGLYLGTFYHRRLGTSRADWPEERVQNPRSLGP</sequence>
<keyword evidence="1" id="KW-0812">Transmembrane</keyword>
<evidence type="ECO:0000313" key="2">
    <source>
        <dbReference type="EMBL" id="OIR05260.1"/>
    </source>
</evidence>
<comment type="caution">
    <text evidence="2">The sequence shown here is derived from an EMBL/GenBank/DDBJ whole genome shotgun (WGS) entry which is preliminary data.</text>
</comment>
<reference evidence="2" key="1">
    <citation type="submission" date="2016-10" db="EMBL/GenBank/DDBJ databases">
        <title>Sequence of Gallionella enrichment culture.</title>
        <authorList>
            <person name="Poehlein A."/>
            <person name="Muehling M."/>
            <person name="Daniel R."/>
        </authorList>
    </citation>
    <scope>NUCLEOTIDE SEQUENCE</scope>
</reference>
<protein>
    <submittedName>
        <fullName evidence="2">Uncharacterized protein</fullName>
    </submittedName>
</protein>
<dbReference type="EMBL" id="MLJW01000051">
    <property type="protein sequence ID" value="OIR05260.1"/>
    <property type="molecule type" value="Genomic_DNA"/>
</dbReference>
<keyword evidence="1" id="KW-1133">Transmembrane helix</keyword>
<organism evidence="2">
    <name type="scientific">mine drainage metagenome</name>
    <dbReference type="NCBI Taxonomy" id="410659"/>
    <lineage>
        <taxon>unclassified sequences</taxon>
        <taxon>metagenomes</taxon>
        <taxon>ecological metagenomes</taxon>
    </lineage>
</organism>
<gene>
    <name evidence="2" type="ORF">GALL_125720</name>
</gene>
<name>A0A1J5SUH2_9ZZZZ</name>
<feature type="transmembrane region" description="Helical" evidence="1">
    <location>
        <begin position="12"/>
        <end position="31"/>
    </location>
</feature>
<keyword evidence="1" id="KW-0472">Membrane</keyword>
<accession>A0A1J5SUH2</accession>
<dbReference type="AlphaFoldDB" id="A0A1J5SUH2"/>